<dbReference type="Gene3D" id="3.30.1370.10">
    <property type="entry name" value="K Homology domain, type 1"/>
    <property type="match status" value="4"/>
</dbReference>
<evidence type="ECO:0000256" key="1">
    <source>
        <dbReference type="ARBA" id="ARBA00022737"/>
    </source>
</evidence>
<dbReference type="CDD" id="cd00105">
    <property type="entry name" value="KH-I"/>
    <property type="match status" value="3"/>
</dbReference>
<feature type="domain" description="K Homology" evidence="5">
    <location>
        <begin position="614"/>
        <end position="683"/>
    </location>
</feature>
<comment type="caution">
    <text evidence="6">The sequence shown here is derived from an EMBL/GenBank/DDBJ whole genome shotgun (WGS) entry which is preliminary data.</text>
</comment>
<feature type="region of interest" description="Disordered" evidence="4">
    <location>
        <begin position="1124"/>
        <end position="1232"/>
    </location>
</feature>
<evidence type="ECO:0000259" key="5">
    <source>
        <dbReference type="SMART" id="SM00322"/>
    </source>
</evidence>
<evidence type="ECO:0000313" key="6">
    <source>
        <dbReference type="EMBL" id="GMH99190.1"/>
    </source>
</evidence>
<name>A0A9W7C706_9STRA</name>
<organism evidence="6 7">
    <name type="scientific">Triparma verrucosa</name>
    <dbReference type="NCBI Taxonomy" id="1606542"/>
    <lineage>
        <taxon>Eukaryota</taxon>
        <taxon>Sar</taxon>
        <taxon>Stramenopiles</taxon>
        <taxon>Ochrophyta</taxon>
        <taxon>Bolidophyceae</taxon>
        <taxon>Parmales</taxon>
        <taxon>Triparmaceae</taxon>
        <taxon>Triparma</taxon>
    </lineage>
</organism>
<feature type="domain" description="K Homology" evidence="5">
    <location>
        <begin position="343"/>
        <end position="412"/>
    </location>
</feature>
<dbReference type="Proteomes" id="UP001165160">
    <property type="component" value="Unassembled WGS sequence"/>
</dbReference>
<keyword evidence="3" id="KW-0175">Coiled coil</keyword>
<dbReference type="InterPro" id="IPR004088">
    <property type="entry name" value="KH_dom_type_1"/>
</dbReference>
<feature type="compositionally biased region" description="Polar residues" evidence="4">
    <location>
        <begin position="1307"/>
        <end position="1317"/>
    </location>
</feature>
<dbReference type="PROSITE" id="PS50084">
    <property type="entry name" value="KH_TYPE_1"/>
    <property type="match status" value="8"/>
</dbReference>
<evidence type="ECO:0000256" key="2">
    <source>
        <dbReference type="PROSITE-ProRule" id="PRU00117"/>
    </source>
</evidence>
<protein>
    <recommendedName>
        <fullName evidence="5">K Homology domain-containing protein</fullName>
    </recommendedName>
</protein>
<dbReference type="EMBL" id="BRXX01000231">
    <property type="protein sequence ID" value="GMH99190.1"/>
    <property type="molecule type" value="Genomic_DNA"/>
</dbReference>
<feature type="domain" description="K Homology" evidence="5">
    <location>
        <begin position="1048"/>
        <end position="1119"/>
    </location>
</feature>
<keyword evidence="1" id="KW-0677">Repeat</keyword>
<feature type="compositionally biased region" description="Acidic residues" evidence="4">
    <location>
        <begin position="1158"/>
        <end position="1168"/>
    </location>
</feature>
<dbReference type="SUPFAM" id="SSF54791">
    <property type="entry name" value="Eukaryotic type KH-domain (KH-domain type I)"/>
    <property type="match status" value="8"/>
</dbReference>
<dbReference type="PANTHER" id="PTHR10288">
    <property type="entry name" value="KH DOMAIN CONTAINING RNA BINDING PROTEIN"/>
    <property type="match status" value="1"/>
</dbReference>
<feature type="compositionally biased region" description="Acidic residues" evidence="4">
    <location>
        <begin position="1292"/>
        <end position="1303"/>
    </location>
</feature>
<evidence type="ECO:0000313" key="7">
    <source>
        <dbReference type="Proteomes" id="UP001165160"/>
    </source>
</evidence>
<reference evidence="7" key="1">
    <citation type="journal article" date="2023" name="Commun. Biol.">
        <title>Genome analysis of Parmales, the sister group of diatoms, reveals the evolutionary specialization of diatoms from phago-mixotrophs to photoautotrophs.</title>
        <authorList>
            <person name="Ban H."/>
            <person name="Sato S."/>
            <person name="Yoshikawa S."/>
            <person name="Yamada K."/>
            <person name="Nakamura Y."/>
            <person name="Ichinomiya M."/>
            <person name="Sato N."/>
            <person name="Blanc-Mathieu R."/>
            <person name="Endo H."/>
            <person name="Kuwata A."/>
            <person name="Ogata H."/>
        </authorList>
    </citation>
    <scope>NUCLEOTIDE SEQUENCE [LARGE SCALE GENOMIC DNA]</scope>
    <source>
        <strain evidence="7">NIES 3699</strain>
    </source>
</reference>
<dbReference type="InterPro" id="IPR036612">
    <property type="entry name" value="KH_dom_type_1_sf"/>
</dbReference>
<keyword evidence="2" id="KW-0694">RNA-binding</keyword>
<dbReference type="GO" id="GO:0003723">
    <property type="term" value="F:RNA binding"/>
    <property type="evidence" value="ECO:0007669"/>
    <property type="project" value="UniProtKB-UniRule"/>
</dbReference>
<evidence type="ECO:0000256" key="4">
    <source>
        <dbReference type="SAM" id="MobiDB-lite"/>
    </source>
</evidence>
<feature type="domain" description="K Homology" evidence="5">
    <location>
        <begin position="977"/>
        <end position="1043"/>
    </location>
</feature>
<feature type="compositionally biased region" description="Basic residues" evidence="4">
    <location>
        <begin position="1198"/>
        <end position="1208"/>
    </location>
</feature>
<proteinExistence type="predicted"/>
<feature type="domain" description="K Homology" evidence="5">
    <location>
        <begin position="144"/>
        <end position="209"/>
    </location>
</feature>
<feature type="domain" description="K Homology" evidence="5">
    <location>
        <begin position="898"/>
        <end position="974"/>
    </location>
</feature>
<sequence length="1317" mass="143936">MDQTLLLSKLTARLTTLQNDRSEAQASITAATAQLQSLFKTVPKRPTHSPSLLLSKITALDTRQNTTSLTLNAEKKLLKEKQSFKNSLRLHEKCDQHQLTIDALKSQITDLRLSLPSKESAITELRKSVQKIRLAESLACPFSSLITTTVPCSTPNLSKVIGKGGSNIKKIENTCTVRCDVKGEEEVIEIVGSEESCDKARSLIESITLSETLTIPISPAVSGFLLDKTRSELLKEIREWGVEVRIEKGGLEVRGIPSDLESFKEKFSSLDLIVSYMTLTNPSMGILIGKSGATIKRLSKSSGVQINVSRSKENDNVEVIGKSMDVERCISEIEVLIIEMEVITESEDLPLPIRNLLLLNSGEAIKRIQKTSGCYLKVSGSPKPEASNSKIDYKGLRAEVDSAKSLVLEEIKRYTSSEVIVNVSFDALPAVVGKGGQIVKQLRQAYGVVVDIDFDVGSVKVQSFDGDKRNEAVKAIEEIKRVNHVTLVKVGGTVLPVLLGAPGKGTRAKIMDEMKVRIDVVQESKDVKLRGEKEKVEEAEKVIAAFLEDNYMEVFQLSQEDVGVLVSGKESSINKILSAKHSVEIFLKREQNTLNIRGKKPGVTACLADLKKEIFGSDDIAVTDLKIGDSKGTVIGKGGSQIKEFEKTHSVRIQLLDSTSCIRVRGPPPNVAAALKAVTLLIANQKISVNVPVNESTLKNLGHKGQLTKAILNKNVTPSVKTDSESGDKILRLRGYADDVDEVKRMLDESAGKPLKVKVKMEGETLRKIGDVGMPHWSRIKERCNVKLDIERGDSGGLVVSGKRVGVADALLQVYGYFGFSLSEEFGTFELDASTLARCFTPGDLVIIGDASGVKISKDYTTSQLLLFATSESSEKGSCEERLAKAKDLVSEKIGEWSKMNFVMNVERWCLSVLVGKKGATINGIRDEAGVEIDVDQSSSTVTIKASSSAAQEGEMSGEERINKAKSIIDKLIEDNRVYSEILDLPEDSQGTFIGKGGANIKAIQEGLKDVSFDLIEGGTKVEIKGAEESVVAGRERVEAWREEFEAKNATLEMRVVSVGILVGPKGETIRGLENENSVKIQVLKNDGGDGDSELPNVVIRGERGSVEKVKVLIDAMMVQEEERLDQRRKEWNEQKEREREEYKEKQAKGEEKKKEGEDDDDDDDEEEEGRKTVESQYAAVPVGAGGNSSYASTLSKAARKRLNKKNRALVDSSKPLDPGEKGGDLLNFLKSSKDDGRVEGEVIVGAKADIPSMLNSDPVVPPPPGLGFTPNSKEKGKKKKYGGVEKVVENENNDENDSDGDENNYFVSRSGFSVRM</sequence>
<dbReference type="Gene3D" id="3.30.310.210">
    <property type="match status" value="2"/>
</dbReference>
<feature type="compositionally biased region" description="Basic and acidic residues" evidence="4">
    <location>
        <begin position="1124"/>
        <end position="1157"/>
    </location>
</feature>
<dbReference type="Pfam" id="PF00013">
    <property type="entry name" value="KH_1"/>
    <property type="match status" value="7"/>
</dbReference>
<keyword evidence="7" id="KW-1185">Reference proteome</keyword>
<dbReference type="InterPro" id="IPR004087">
    <property type="entry name" value="KH_dom"/>
</dbReference>
<feature type="domain" description="K Homology" evidence="5">
    <location>
        <begin position="482"/>
        <end position="548"/>
    </location>
</feature>
<dbReference type="SMART" id="SM00322">
    <property type="entry name" value="KH"/>
    <property type="match status" value="9"/>
</dbReference>
<feature type="domain" description="K Homology" evidence="5">
    <location>
        <begin position="415"/>
        <end position="481"/>
    </location>
</feature>
<evidence type="ECO:0000256" key="3">
    <source>
        <dbReference type="SAM" id="Coils"/>
    </source>
</evidence>
<gene>
    <name evidence="6" type="ORF">TrVE_jg10257</name>
</gene>
<feature type="coiled-coil region" evidence="3">
    <location>
        <begin position="7"/>
        <end position="34"/>
    </location>
</feature>
<accession>A0A9W7C706</accession>
<feature type="region of interest" description="Disordered" evidence="4">
    <location>
        <begin position="1253"/>
        <end position="1317"/>
    </location>
</feature>
<feature type="domain" description="K Homology" evidence="5">
    <location>
        <begin position="271"/>
        <end position="338"/>
    </location>
</feature>